<name>A0A212SCR7_RHOAC</name>
<evidence type="ECO:0000256" key="2">
    <source>
        <dbReference type="RuleBase" id="RU362080"/>
    </source>
</evidence>
<dbReference type="SUPFAM" id="SSF143120">
    <property type="entry name" value="YefM-like"/>
    <property type="match status" value="1"/>
</dbReference>
<accession>A0A212SCR7</accession>
<comment type="function">
    <text evidence="2">Antitoxin component of a type II toxin-antitoxin (TA) system.</text>
</comment>
<organism evidence="3 4">
    <name type="scientific">Rhodoblastus acidophilus</name>
    <name type="common">Rhodopseudomonas acidophila</name>
    <dbReference type="NCBI Taxonomy" id="1074"/>
    <lineage>
        <taxon>Bacteria</taxon>
        <taxon>Pseudomonadati</taxon>
        <taxon>Pseudomonadota</taxon>
        <taxon>Alphaproteobacteria</taxon>
        <taxon>Hyphomicrobiales</taxon>
        <taxon>Rhodoblastaceae</taxon>
        <taxon>Rhodoblastus</taxon>
    </lineage>
</organism>
<dbReference type="Gene3D" id="3.40.1620.10">
    <property type="entry name" value="YefM-like domain"/>
    <property type="match status" value="1"/>
</dbReference>
<dbReference type="InterPro" id="IPR036165">
    <property type="entry name" value="YefM-like_sf"/>
</dbReference>
<keyword evidence="4" id="KW-1185">Reference proteome</keyword>
<proteinExistence type="inferred from homology"/>
<evidence type="ECO:0000313" key="3">
    <source>
        <dbReference type="EMBL" id="SNB83229.1"/>
    </source>
</evidence>
<dbReference type="EMBL" id="FYDG01000025">
    <property type="protein sequence ID" value="SNB83229.1"/>
    <property type="molecule type" value="Genomic_DNA"/>
</dbReference>
<dbReference type="RefSeq" id="WP_244593348.1">
    <property type="nucleotide sequence ID" value="NZ_FYDG01000025.1"/>
</dbReference>
<dbReference type="InterPro" id="IPR006442">
    <property type="entry name" value="Antitoxin_Phd/YefM"/>
</dbReference>
<dbReference type="Pfam" id="PF02604">
    <property type="entry name" value="PhdYeFM_antitox"/>
    <property type="match status" value="1"/>
</dbReference>
<sequence length="87" mass="9898">MDVLKVSAAEFQRNIGRYQDLALRQPVAVTRNGRESCVLLSTEEYRRLQRRAREVLSIDDFSDTEVEAVRRAEAPAVAATFDSELKL</sequence>
<gene>
    <name evidence="3" type="ORF">SAMN06265338_1256</name>
</gene>
<dbReference type="NCBIfam" id="TIGR01552">
    <property type="entry name" value="phd_fam"/>
    <property type="match status" value="1"/>
</dbReference>
<evidence type="ECO:0000313" key="4">
    <source>
        <dbReference type="Proteomes" id="UP000198418"/>
    </source>
</evidence>
<dbReference type="Proteomes" id="UP000198418">
    <property type="component" value="Unassembled WGS sequence"/>
</dbReference>
<dbReference type="AlphaFoldDB" id="A0A212SCR7"/>
<protein>
    <recommendedName>
        <fullName evidence="2">Antitoxin</fullName>
    </recommendedName>
</protein>
<comment type="similarity">
    <text evidence="1 2">Belongs to the phD/YefM antitoxin family.</text>
</comment>
<reference evidence="4" key="1">
    <citation type="submission" date="2017-06" db="EMBL/GenBank/DDBJ databases">
        <authorList>
            <person name="Varghese N."/>
            <person name="Submissions S."/>
        </authorList>
    </citation>
    <scope>NUCLEOTIDE SEQUENCE [LARGE SCALE GENOMIC DNA]</scope>
    <source>
        <strain evidence="4">DSM 137</strain>
    </source>
</reference>
<evidence type="ECO:0000256" key="1">
    <source>
        <dbReference type="ARBA" id="ARBA00009981"/>
    </source>
</evidence>